<gene>
    <name evidence="13 17" type="primary">polA</name>
    <name evidence="17" type="ordered locus">DEFDS_1967</name>
</gene>
<feature type="domain" description="5'-3' exonuclease" evidence="15">
    <location>
        <begin position="1"/>
        <end position="254"/>
    </location>
</feature>
<feature type="domain" description="DNA-directed DNA polymerase family A palm" evidence="16">
    <location>
        <begin position="548"/>
        <end position="752"/>
    </location>
</feature>
<dbReference type="Pfam" id="PF02739">
    <property type="entry name" value="5_3_exonuc_N"/>
    <property type="match status" value="1"/>
</dbReference>
<evidence type="ECO:0000256" key="4">
    <source>
        <dbReference type="ARBA" id="ARBA00022679"/>
    </source>
</evidence>
<dbReference type="AlphaFoldDB" id="D3P9M8"/>
<dbReference type="CDD" id="cd09898">
    <property type="entry name" value="H3TH_53EXO"/>
    <property type="match status" value="1"/>
</dbReference>
<dbReference type="Gene3D" id="1.10.150.20">
    <property type="entry name" value="5' to 3' exonuclease, C-terminal subdomain"/>
    <property type="match status" value="2"/>
</dbReference>
<comment type="similarity">
    <text evidence="1 13">Belongs to the DNA polymerase type-A family.</text>
</comment>
<dbReference type="FunFam" id="1.10.150.20:FF:000002">
    <property type="entry name" value="DNA polymerase I"/>
    <property type="match status" value="1"/>
</dbReference>
<keyword evidence="18" id="KW-1185">Reference proteome</keyword>
<dbReference type="CDD" id="cd09859">
    <property type="entry name" value="PIN_53EXO"/>
    <property type="match status" value="1"/>
</dbReference>
<dbReference type="InterPro" id="IPR043502">
    <property type="entry name" value="DNA/RNA_pol_sf"/>
</dbReference>
<name>D3P9M8_DEFDS</name>
<dbReference type="SUPFAM" id="SSF47807">
    <property type="entry name" value="5' to 3' exonuclease, C-terminal subdomain"/>
    <property type="match status" value="1"/>
</dbReference>
<comment type="catalytic activity">
    <reaction evidence="11 13">
        <text>DNA(n) + a 2'-deoxyribonucleoside 5'-triphosphate = DNA(n+1) + diphosphate</text>
        <dbReference type="Rhea" id="RHEA:22508"/>
        <dbReference type="Rhea" id="RHEA-COMP:17339"/>
        <dbReference type="Rhea" id="RHEA-COMP:17340"/>
        <dbReference type="ChEBI" id="CHEBI:33019"/>
        <dbReference type="ChEBI" id="CHEBI:61560"/>
        <dbReference type="ChEBI" id="CHEBI:173112"/>
        <dbReference type="EC" id="2.7.7.7"/>
    </reaction>
</comment>
<dbReference type="Gene3D" id="3.30.420.10">
    <property type="entry name" value="Ribonuclease H-like superfamily/Ribonuclease H"/>
    <property type="match status" value="1"/>
</dbReference>
<keyword evidence="6 13" id="KW-0235">DNA replication</keyword>
<dbReference type="InterPro" id="IPR020045">
    <property type="entry name" value="DNA_polI_H3TH"/>
</dbReference>
<dbReference type="STRING" id="639282.DEFDS_1967"/>
<evidence type="ECO:0000256" key="14">
    <source>
        <dbReference type="SAM" id="Coils"/>
    </source>
</evidence>
<evidence type="ECO:0000259" key="16">
    <source>
        <dbReference type="SMART" id="SM00482"/>
    </source>
</evidence>
<dbReference type="InterPro" id="IPR029060">
    <property type="entry name" value="PIN-like_dom_sf"/>
</dbReference>
<evidence type="ECO:0000259" key="15">
    <source>
        <dbReference type="SMART" id="SM00475"/>
    </source>
</evidence>
<organism evidence="17 18">
    <name type="scientific">Deferribacter desulfuricans (strain DSM 14783 / JCM 11476 / NBRC 101012 / SSM1)</name>
    <dbReference type="NCBI Taxonomy" id="639282"/>
    <lineage>
        <taxon>Bacteria</taxon>
        <taxon>Pseudomonadati</taxon>
        <taxon>Deferribacterota</taxon>
        <taxon>Deferribacteres</taxon>
        <taxon>Deferribacterales</taxon>
        <taxon>Deferribacteraceae</taxon>
        <taxon>Deferribacter</taxon>
    </lineage>
</organism>
<evidence type="ECO:0000256" key="8">
    <source>
        <dbReference type="ARBA" id="ARBA00022932"/>
    </source>
</evidence>
<dbReference type="Gene3D" id="3.40.50.1010">
    <property type="entry name" value="5'-nuclease"/>
    <property type="match status" value="1"/>
</dbReference>
<comment type="function">
    <text evidence="13">In addition to polymerase activity, this DNA polymerase exhibits 5'-3' exonuclease activity.</text>
</comment>
<keyword evidence="13" id="KW-0378">Hydrolase</keyword>
<keyword evidence="9 13" id="KW-0238">DNA-binding</keyword>
<dbReference type="EMBL" id="AP011529">
    <property type="protein sequence ID" value="BAI81418.1"/>
    <property type="molecule type" value="Genomic_DNA"/>
</dbReference>
<dbReference type="SMART" id="SM00482">
    <property type="entry name" value="POLAc"/>
    <property type="match status" value="1"/>
</dbReference>
<evidence type="ECO:0000256" key="11">
    <source>
        <dbReference type="ARBA" id="ARBA00049244"/>
    </source>
</evidence>
<dbReference type="SMART" id="SM00279">
    <property type="entry name" value="HhH2"/>
    <property type="match status" value="1"/>
</dbReference>
<dbReference type="InterPro" id="IPR036397">
    <property type="entry name" value="RNaseH_sf"/>
</dbReference>
<keyword evidence="13" id="KW-0540">Nuclease</keyword>
<dbReference type="Pfam" id="PF01367">
    <property type="entry name" value="5_3_exonuc"/>
    <property type="match status" value="1"/>
</dbReference>
<evidence type="ECO:0000256" key="1">
    <source>
        <dbReference type="ARBA" id="ARBA00007705"/>
    </source>
</evidence>
<keyword evidence="13" id="KW-0269">Exonuclease</keyword>
<dbReference type="HOGENOM" id="CLU_004675_0_0_0"/>
<evidence type="ECO:0000256" key="5">
    <source>
        <dbReference type="ARBA" id="ARBA00022695"/>
    </source>
</evidence>
<dbReference type="InterPro" id="IPR008918">
    <property type="entry name" value="HhH2"/>
</dbReference>
<evidence type="ECO:0000256" key="2">
    <source>
        <dbReference type="ARBA" id="ARBA00012417"/>
    </source>
</evidence>
<dbReference type="eggNOG" id="COG0749">
    <property type="taxonomic scope" value="Bacteria"/>
</dbReference>
<evidence type="ECO:0000256" key="13">
    <source>
        <dbReference type="RuleBase" id="RU004460"/>
    </source>
</evidence>
<dbReference type="SUPFAM" id="SSF88723">
    <property type="entry name" value="PIN domain-like"/>
    <property type="match status" value="1"/>
</dbReference>
<dbReference type="eggNOG" id="COG0258">
    <property type="taxonomic scope" value="Bacteria"/>
</dbReference>
<dbReference type="GO" id="GO:0003677">
    <property type="term" value="F:DNA binding"/>
    <property type="evidence" value="ECO:0007669"/>
    <property type="project" value="UniProtKB-UniRule"/>
</dbReference>
<keyword evidence="14" id="KW-0175">Coiled coil</keyword>
<dbReference type="InterPro" id="IPR002421">
    <property type="entry name" value="5-3_exonuclease"/>
</dbReference>
<dbReference type="SUPFAM" id="SSF56672">
    <property type="entry name" value="DNA/RNA polymerases"/>
    <property type="match status" value="1"/>
</dbReference>
<evidence type="ECO:0000256" key="10">
    <source>
        <dbReference type="ARBA" id="ARBA00023204"/>
    </source>
</evidence>
<reference evidence="17 18" key="1">
    <citation type="journal article" date="2010" name="DNA Res.">
        <title>Bacterial lifestyle in a deep-sea hydrothermal vent chimney revealed by the genome sequence of the thermophilic bacterium Deferribacter desulfuricans SSM1.</title>
        <authorList>
            <person name="Takaki Y."/>
            <person name="Shimamura S."/>
            <person name="Nakagawa S."/>
            <person name="Fukuhara Y."/>
            <person name="Horikawa H."/>
            <person name="Ankai A."/>
            <person name="Harada T."/>
            <person name="Hosoyama A."/>
            <person name="Oguchi A."/>
            <person name="Fukui S."/>
            <person name="Fujita N."/>
            <person name="Takami H."/>
            <person name="Takai K."/>
        </authorList>
    </citation>
    <scope>NUCLEOTIDE SEQUENCE [LARGE SCALE GENOMIC DNA]</scope>
    <source>
        <strain evidence="18">DSM 14783 / JCM 11476 / NBRC 101012 / SSM1</strain>
    </source>
</reference>
<dbReference type="EC" id="2.7.7.7" evidence="2 12"/>
<protein>
    <recommendedName>
        <fullName evidence="3 12">DNA polymerase I</fullName>
        <ecNumber evidence="2 12">2.7.7.7</ecNumber>
    </recommendedName>
</protein>
<dbReference type="InterPro" id="IPR020046">
    <property type="entry name" value="5-3_exonucl_a-hlix_arch_N"/>
</dbReference>
<dbReference type="NCBIfam" id="TIGR00593">
    <property type="entry name" value="pola"/>
    <property type="match status" value="1"/>
</dbReference>
<dbReference type="CDD" id="cd08637">
    <property type="entry name" value="DNA_pol_A_pol_I_C"/>
    <property type="match status" value="1"/>
</dbReference>
<evidence type="ECO:0000313" key="17">
    <source>
        <dbReference type="EMBL" id="BAI81418.1"/>
    </source>
</evidence>
<dbReference type="Gene3D" id="3.30.70.370">
    <property type="match status" value="1"/>
</dbReference>
<dbReference type="SMART" id="SM00475">
    <property type="entry name" value="53EXOc"/>
    <property type="match status" value="1"/>
</dbReference>
<evidence type="ECO:0000256" key="7">
    <source>
        <dbReference type="ARBA" id="ARBA00022763"/>
    </source>
</evidence>
<dbReference type="PANTHER" id="PTHR10133:SF27">
    <property type="entry name" value="DNA POLYMERASE NU"/>
    <property type="match status" value="1"/>
</dbReference>
<dbReference type="OrthoDB" id="9806424at2"/>
<dbReference type="Proteomes" id="UP000001520">
    <property type="component" value="Chromosome"/>
</dbReference>
<proteinExistence type="inferred from homology"/>
<dbReference type="PANTHER" id="PTHR10133">
    <property type="entry name" value="DNA POLYMERASE I"/>
    <property type="match status" value="1"/>
</dbReference>
<dbReference type="InterPro" id="IPR018320">
    <property type="entry name" value="DNA_polymerase_1"/>
</dbReference>
<sequence>MIVIIDGHSVSYRIFYKTPLLNNSKGEPTSVLHSFINLIISLKEKLNPEKIYVVFDSKGETERHKIHKEYKAQREKTPENLIPQIENLKKILPYFGVYVAYQDATEADDIIFTLIQKYKKENIYLITKDKDLFQLVNDRVLIYDYQNEEIINRDKVKEKFGVYPEQIKDYLALSGDQSDNIPGVKGVGVKTAEKLINEFGSLDNVYQNIESIQGKLKEKLLKGKDEAYFSLELVNLQYIENLEVYPPVNDDKGLKNILEHFELKTVIKRLFNEDITETIDEYELVDIVCEIENKLVGFIDKKVVYKIDDVKDIEYFYDLKEIKKKVELDIDENLKDIKVISWINDPDSGGIKKHKDEQIEVFVKRVSSLAKSEFKKLKENKLVKLYKEIELPVIDILFEMEKHGIKINEKKVYEINDELEENLKEIERKIFDYCKEEFNLNSPKQLSFILFEKLGLEPAKKTKTGFSTSEEALQELKFKNPGHVELIDYILKYRELSKLKSTYTLNLLNYMADDKRIHTTFKQTGTATGRISSINPNLQNIPVGSIYGKRIRECFEAEKGYRFVSFDYSQIELRILASLSNDENLIDAFINDEDIHNKTAKEIFGVEEVDPKHRRLAKAVNFGIIYGLSPYGLARDTGITQSEAKVFIERYFNLYPGVKNYIDSIIKEAKEKGYTETILGRKRFIKDINSANRMLKQRAERIAINAPIQGSAADIIKLAMINIYKYLQKTQIDVKMILQIHDELLFEVKEDIVEDFVQEFKNRMENVIKLKVPLKVNYSTGKNWGDLKN</sequence>
<evidence type="ECO:0000256" key="6">
    <source>
        <dbReference type="ARBA" id="ARBA00022705"/>
    </source>
</evidence>
<feature type="coiled-coil region" evidence="14">
    <location>
        <begin position="409"/>
        <end position="436"/>
    </location>
</feature>
<dbReference type="InterPro" id="IPR002298">
    <property type="entry name" value="DNA_polymerase_A"/>
</dbReference>
<keyword evidence="5 13" id="KW-0548">Nucleotidyltransferase</keyword>
<dbReference type="RefSeq" id="WP_013008663.1">
    <property type="nucleotide sequence ID" value="NC_013939.1"/>
</dbReference>
<dbReference type="PRINTS" id="PR00868">
    <property type="entry name" value="DNAPOLI"/>
</dbReference>
<dbReference type="Pfam" id="PF00476">
    <property type="entry name" value="DNA_pol_A"/>
    <property type="match status" value="1"/>
</dbReference>
<dbReference type="FunFam" id="1.10.150.20:FF:000003">
    <property type="entry name" value="DNA polymerase I"/>
    <property type="match status" value="1"/>
</dbReference>
<dbReference type="InterPro" id="IPR019760">
    <property type="entry name" value="DNA-dir_DNA_pol_A_CS"/>
</dbReference>
<dbReference type="GO" id="GO:0006302">
    <property type="term" value="P:double-strand break repair"/>
    <property type="evidence" value="ECO:0007669"/>
    <property type="project" value="TreeGrafter"/>
</dbReference>
<dbReference type="GO" id="GO:0006261">
    <property type="term" value="P:DNA-templated DNA replication"/>
    <property type="evidence" value="ECO:0007669"/>
    <property type="project" value="UniProtKB-UniRule"/>
</dbReference>
<dbReference type="InterPro" id="IPR001098">
    <property type="entry name" value="DNA-dir_DNA_pol_A_palm_dom"/>
</dbReference>
<accession>D3P9M8</accession>
<evidence type="ECO:0000256" key="3">
    <source>
        <dbReference type="ARBA" id="ARBA00020311"/>
    </source>
</evidence>
<dbReference type="GO" id="GO:0008409">
    <property type="term" value="F:5'-3' exonuclease activity"/>
    <property type="evidence" value="ECO:0007669"/>
    <property type="project" value="UniProtKB-UniRule"/>
</dbReference>
<dbReference type="InterPro" id="IPR036279">
    <property type="entry name" value="5-3_exonuclease_C_sf"/>
</dbReference>
<dbReference type="FunFam" id="1.20.1060.10:FF:000001">
    <property type="entry name" value="DNA polymerase I"/>
    <property type="match status" value="1"/>
</dbReference>
<dbReference type="PROSITE" id="PS00447">
    <property type="entry name" value="DNA_POLYMERASE_A"/>
    <property type="match status" value="1"/>
</dbReference>
<keyword evidence="8 13" id="KW-0239">DNA-directed DNA polymerase</keyword>
<evidence type="ECO:0000256" key="9">
    <source>
        <dbReference type="ARBA" id="ARBA00023125"/>
    </source>
</evidence>
<dbReference type="GO" id="GO:0003887">
    <property type="term" value="F:DNA-directed DNA polymerase activity"/>
    <property type="evidence" value="ECO:0007669"/>
    <property type="project" value="UniProtKB-UniRule"/>
</dbReference>
<keyword evidence="4 13" id="KW-0808">Transferase</keyword>
<keyword evidence="10 13" id="KW-0234">DNA repair</keyword>
<keyword evidence="7 13" id="KW-0227">DNA damage</keyword>
<evidence type="ECO:0000313" key="18">
    <source>
        <dbReference type="Proteomes" id="UP000001520"/>
    </source>
</evidence>
<dbReference type="Gene3D" id="1.20.1060.10">
    <property type="entry name" value="Taq DNA Polymerase, Chain T, domain 4"/>
    <property type="match status" value="1"/>
</dbReference>
<evidence type="ECO:0000256" key="12">
    <source>
        <dbReference type="NCBIfam" id="TIGR00593"/>
    </source>
</evidence>
<dbReference type="KEGG" id="ddf:DEFDS_1967"/>